<keyword evidence="2" id="KW-0964">Secreted</keyword>
<dbReference type="PANTHER" id="PTHR24264:SF65">
    <property type="entry name" value="SRCR DOMAIN-CONTAINING PROTEIN"/>
    <property type="match status" value="1"/>
</dbReference>
<dbReference type="PANTHER" id="PTHR24264">
    <property type="entry name" value="TRYPSIN-RELATED"/>
    <property type="match status" value="1"/>
</dbReference>
<feature type="chain" id="PRO_5008899258" description="Peptidase S1 domain-containing protein" evidence="6">
    <location>
        <begin position="25"/>
        <end position="214"/>
    </location>
</feature>
<dbReference type="GO" id="GO:0006508">
    <property type="term" value="P:proteolysis"/>
    <property type="evidence" value="ECO:0007669"/>
    <property type="project" value="UniProtKB-KW"/>
</dbReference>
<reference evidence="8 9" key="1">
    <citation type="journal article" date="2016" name="Nat. Commun.">
        <title>Extremotolerant tardigrade genome and improved radiotolerance of human cultured cells by tardigrade-unique protein.</title>
        <authorList>
            <person name="Hashimoto T."/>
            <person name="Horikawa D.D."/>
            <person name="Saito Y."/>
            <person name="Kuwahara H."/>
            <person name="Kozuka-Hata H."/>
            <person name="Shin-I T."/>
            <person name="Minakuchi Y."/>
            <person name="Ohishi K."/>
            <person name="Motoyama A."/>
            <person name="Aizu T."/>
            <person name="Enomoto A."/>
            <person name="Kondo K."/>
            <person name="Tanaka S."/>
            <person name="Hara Y."/>
            <person name="Koshikawa S."/>
            <person name="Sagara H."/>
            <person name="Miura T."/>
            <person name="Yokobori S."/>
            <person name="Miyagawa K."/>
            <person name="Suzuki Y."/>
            <person name="Kubo T."/>
            <person name="Oyama M."/>
            <person name="Kohara Y."/>
            <person name="Fujiyama A."/>
            <person name="Arakawa K."/>
            <person name="Katayama T."/>
            <person name="Toyoda A."/>
            <person name="Kunieda T."/>
        </authorList>
    </citation>
    <scope>NUCLEOTIDE SEQUENCE [LARGE SCALE GENOMIC DNA]</scope>
    <source>
        <strain evidence="8 9">YOKOZUNA-1</strain>
    </source>
</reference>
<dbReference type="EMBL" id="BDGG01000013">
    <property type="protein sequence ID" value="GAV06489.1"/>
    <property type="molecule type" value="Genomic_DNA"/>
</dbReference>
<feature type="domain" description="Peptidase S1" evidence="7">
    <location>
        <begin position="1"/>
        <end position="212"/>
    </location>
</feature>
<protein>
    <recommendedName>
        <fullName evidence="7">Peptidase S1 domain-containing protein</fullName>
    </recommendedName>
</protein>
<sequence length="214" mass="22489">MKSATGVVSYLSFAVLQLTIAALGSNSSLDVNSEDVLERPSNNNSAAEKRTFDIVHFLSPPSSPSNGSPSPQAILDTIDKFWHDFFQTIIGAAGGQIGAGTELLQQTAIEIFSVADCRAGLKGLAFTDKMVCSGFDGGKYDSCQDIINGARFAQSVVYVLGDSGGPMVCDAGNAVWTLNGIVSFGIGCARAGNPEVYSDVHAFVPWINQTIAKN</sequence>
<gene>
    <name evidence="8" type="primary">RvY_16466-1</name>
    <name evidence="8" type="synonym">RvY_16466.1</name>
    <name evidence="8" type="ORF">RvY_16466</name>
</gene>
<dbReference type="GO" id="GO:0004252">
    <property type="term" value="F:serine-type endopeptidase activity"/>
    <property type="evidence" value="ECO:0007669"/>
    <property type="project" value="InterPro"/>
</dbReference>
<evidence type="ECO:0000259" key="7">
    <source>
        <dbReference type="PROSITE" id="PS50240"/>
    </source>
</evidence>
<keyword evidence="6" id="KW-0732">Signal</keyword>
<comment type="subcellular location">
    <subcellularLocation>
        <location evidence="1">Secreted</location>
    </subcellularLocation>
</comment>
<keyword evidence="4" id="KW-0378">Hydrolase</keyword>
<keyword evidence="5" id="KW-0720">Serine protease</keyword>
<evidence type="ECO:0000256" key="3">
    <source>
        <dbReference type="ARBA" id="ARBA00022670"/>
    </source>
</evidence>
<keyword evidence="9" id="KW-1185">Reference proteome</keyword>
<proteinExistence type="predicted"/>
<dbReference type="InterPro" id="IPR043504">
    <property type="entry name" value="Peptidase_S1_PA_chymotrypsin"/>
</dbReference>
<evidence type="ECO:0000313" key="9">
    <source>
        <dbReference type="Proteomes" id="UP000186922"/>
    </source>
</evidence>
<evidence type="ECO:0000256" key="4">
    <source>
        <dbReference type="ARBA" id="ARBA00022801"/>
    </source>
</evidence>
<dbReference type="Proteomes" id="UP000186922">
    <property type="component" value="Unassembled WGS sequence"/>
</dbReference>
<keyword evidence="3" id="KW-0645">Protease</keyword>
<dbReference type="SMART" id="SM00020">
    <property type="entry name" value="Tryp_SPc"/>
    <property type="match status" value="1"/>
</dbReference>
<evidence type="ECO:0000256" key="1">
    <source>
        <dbReference type="ARBA" id="ARBA00004613"/>
    </source>
</evidence>
<dbReference type="InterPro" id="IPR009003">
    <property type="entry name" value="Peptidase_S1_PA"/>
</dbReference>
<evidence type="ECO:0000313" key="8">
    <source>
        <dbReference type="EMBL" id="GAV06489.1"/>
    </source>
</evidence>
<dbReference type="OrthoDB" id="10059102at2759"/>
<organism evidence="8 9">
    <name type="scientific">Ramazzottius varieornatus</name>
    <name type="common">Water bear</name>
    <name type="synonym">Tardigrade</name>
    <dbReference type="NCBI Taxonomy" id="947166"/>
    <lineage>
        <taxon>Eukaryota</taxon>
        <taxon>Metazoa</taxon>
        <taxon>Ecdysozoa</taxon>
        <taxon>Tardigrada</taxon>
        <taxon>Eutardigrada</taxon>
        <taxon>Parachela</taxon>
        <taxon>Hypsibioidea</taxon>
        <taxon>Ramazzottiidae</taxon>
        <taxon>Ramazzottius</taxon>
    </lineage>
</organism>
<dbReference type="InterPro" id="IPR050127">
    <property type="entry name" value="Serine_Proteases_S1"/>
</dbReference>
<dbReference type="Pfam" id="PF00089">
    <property type="entry name" value="Trypsin"/>
    <property type="match status" value="1"/>
</dbReference>
<accession>A0A1D1W645</accession>
<evidence type="ECO:0000256" key="5">
    <source>
        <dbReference type="ARBA" id="ARBA00022825"/>
    </source>
</evidence>
<comment type="caution">
    <text evidence="8">The sequence shown here is derived from an EMBL/GenBank/DDBJ whole genome shotgun (WGS) entry which is preliminary data.</text>
</comment>
<name>A0A1D1W645_RAMVA</name>
<dbReference type="AlphaFoldDB" id="A0A1D1W645"/>
<evidence type="ECO:0000256" key="2">
    <source>
        <dbReference type="ARBA" id="ARBA00022525"/>
    </source>
</evidence>
<evidence type="ECO:0000256" key="6">
    <source>
        <dbReference type="SAM" id="SignalP"/>
    </source>
</evidence>
<dbReference type="SUPFAM" id="SSF50494">
    <property type="entry name" value="Trypsin-like serine proteases"/>
    <property type="match status" value="1"/>
</dbReference>
<dbReference type="GO" id="GO:0005615">
    <property type="term" value="C:extracellular space"/>
    <property type="evidence" value="ECO:0007669"/>
    <property type="project" value="TreeGrafter"/>
</dbReference>
<feature type="signal peptide" evidence="6">
    <location>
        <begin position="1"/>
        <end position="24"/>
    </location>
</feature>
<dbReference type="Gene3D" id="2.40.10.10">
    <property type="entry name" value="Trypsin-like serine proteases"/>
    <property type="match status" value="1"/>
</dbReference>
<dbReference type="PROSITE" id="PS50240">
    <property type="entry name" value="TRYPSIN_DOM"/>
    <property type="match status" value="1"/>
</dbReference>
<dbReference type="STRING" id="947166.A0A1D1W645"/>
<dbReference type="InterPro" id="IPR001254">
    <property type="entry name" value="Trypsin_dom"/>
</dbReference>